<dbReference type="Gene3D" id="2.60.40.10">
    <property type="entry name" value="Immunoglobulins"/>
    <property type="match status" value="1"/>
</dbReference>
<protein>
    <recommendedName>
        <fullName evidence="5 13">Malto-oligosyltrehalose trehalohydrolase</fullName>
        <shortName evidence="14">MTHase</shortName>
        <ecNumber evidence="4 13">3.2.1.141</ecNumber>
    </recommendedName>
    <alternativeName>
        <fullName evidence="11 14">4-alpha-D-((1-&gt;4)-alpha-D-glucano)trehalose trehalohydrolase</fullName>
    </alternativeName>
    <alternativeName>
        <fullName evidence="10 14">Maltooligosyl trehalose trehalohydrolase</fullName>
    </alternativeName>
</protein>
<dbReference type="SUPFAM" id="SSF51445">
    <property type="entry name" value="(Trans)glycosidases"/>
    <property type="match status" value="1"/>
</dbReference>
<evidence type="ECO:0000256" key="4">
    <source>
        <dbReference type="ARBA" id="ARBA00012268"/>
    </source>
</evidence>
<evidence type="ECO:0000256" key="9">
    <source>
        <dbReference type="ARBA" id="ARBA00023295"/>
    </source>
</evidence>
<evidence type="ECO:0000256" key="3">
    <source>
        <dbReference type="ARBA" id="ARBA00008061"/>
    </source>
</evidence>
<sequence length="588" mass="64408">MTVFEVWAPKAGAVRLDLDGNVHPLRGSADGWWRIERDAPNGARYGYLLDDDPTVLPDPRSARQPDGVHGRSAVHTLDPSAWTDGGWTGRPLAGAIFYELHLGTFTPEGTFDAAIGRLDHLVDLGVTVVELMPVNAFDGTHNWGYDGVLWYAVQESYGGPDGLQRFVNACHARGLAVCLDVVYNHLGPSGNYLPRFGPYLTEGRNTWGRSLNLDGPASDQVRRYIIDNALRWLRDFHIDALRLDAVHALVDRTATHLLAELAAATERLAAHVRRPLTLIAESDLNDPRLITPRAAGGYGLAGQWNDDLHHAVHTAVSGERQGYYADFGSMSCLARTLTHGYFHAGTYSSFRGRVHGRPLDRSLVPGSALLAYTCTHDQVGNRALGDRPSAYLTDGQLAVKAALVICSPFTPMLFMGEEWGARTPFQFFTSHTDPEIAAATASGRKAEFAEHGWPSEDVPDPQDPGTFRRSKLDWSELADPARARLLACYRALLALRGQHPDLSDSSLKHVRVDYDERSRWLVLHRGSLRLVCNLSEDPVRVPVTGFSLLCWQPPTEGPTGTTIPAHSFALLTDSPSTAKSAVTEPNPG</sequence>
<evidence type="ECO:0000313" key="17">
    <source>
        <dbReference type="Proteomes" id="UP001611415"/>
    </source>
</evidence>
<organism evidence="16 17">
    <name type="scientific">Nocardia xishanensis</name>
    <dbReference type="NCBI Taxonomy" id="238964"/>
    <lineage>
        <taxon>Bacteria</taxon>
        <taxon>Bacillati</taxon>
        <taxon>Actinomycetota</taxon>
        <taxon>Actinomycetes</taxon>
        <taxon>Mycobacteriales</taxon>
        <taxon>Nocardiaceae</taxon>
        <taxon>Nocardia</taxon>
    </lineage>
</organism>
<evidence type="ECO:0000256" key="6">
    <source>
        <dbReference type="ARBA" id="ARBA00022490"/>
    </source>
</evidence>
<dbReference type="SUPFAM" id="SSF81296">
    <property type="entry name" value="E set domains"/>
    <property type="match status" value="1"/>
</dbReference>
<dbReference type="InterPro" id="IPR014756">
    <property type="entry name" value="Ig_E-set"/>
</dbReference>
<keyword evidence="7 14" id="KW-0378">Hydrolase</keyword>
<dbReference type="CDD" id="cd11325">
    <property type="entry name" value="AmyAc_GTHase"/>
    <property type="match status" value="1"/>
</dbReference>
<comment type="caution">
    <text evidence="16">The sequence shown here is derived from an EMBL/GenBank/DDBJ whole genome shotgun (WGS) entry which is preliminary data.</text>
</comment>
<evidence type="ECO:0000256" key="2">
    <source>
        <dbReference type="ARBA" id="ARBA00005199"/>
    </source>
</evidence>
<evidence type="ECO:0000256" key="1">
    <source>
        <dbReference type="ARBA" id="ARBA00004496"/>
    </source>
</evidence>
<evidence type="ECO:0000256" key="11">
    <source>
        <dbReference type="ARBA" id="ARBA00033284"/>
    </source>
</evidence>
<dbReference type="InterPro" id="IPR012768">
    <property type="entry name" value="Trehalose_TreZ"/>
</dbReference>
<evidence type="ECO:0000256" key="7">
    <source>
        <dbReference type="ARBA" id="ARBA00022801"/>
    </source>
</evidence>
<evidence type="ECO:0000256" key="12">
    <source>
        <dbReference type="ARBA" id="ARBA00034013"/>
    </source>
</evidence>
<dbReference type="InterPro" id="IPR013783">
    <property type="entry name" value="Ig-like_fold"/>
</dbReference>
<evidence type="ECO:0000313" key="16">
    <source>
        <dbReference type="EMBL" id="MFI2478598.1"/>
    </source>
</evidence>
<evidence type="ECO:0000256" key="5">
    <source>
        <dbReference type="ARBA" id="ARBA00015938"/>
    </source>
</evidence>
<evidence type="ECO:0000256" key="8">
    <source>
        <dbReference type="ARBA" id="ARBA00023277"/>
    </source>
</evidence>
<comment type="subcellular location">
    <subcellularLocation>
        <location evidence="1">Cytoplasm</location>
    </subcellularLocation>
</comment>
<dbReference type="Proteomes" id="UP001611415">
    <property type="component" value="Unassembled WGS sequence"/>
</dbReference>
<dbReference type="CDD" id="cd02853">
    <property type="entry name" value="E_set_MTHase_like_N"/>
    <property type="match status" value="1"/>
</dbReference>
<reference evidence="16 17" key="1">
    <citation type="submission" date="2024-10" db="EMBL/GenBank/DDBJ databases">
        <title>The Natural Products Discovery Center: Release of the First 8490 Sequenced Strains for Exploring Actinobacteria Biosynthetic Diversity.</title>
        <authorList>
            <person name="Kalkreuter E."/>
            <person name="Kautsar S.A."/>
            <person name="Yang D."/>
            <person name="Bader C.D."/>
            <person name="Teijaro C.N."/>
            <person name="Fluegel L."/>
            <person name="Davis C.M."/>
            <person name="Simpson J.R."/>
            <person name="Lauterbach L."/>
            <person name="Steele A.D."/>
            <person name="Gui C."/>
            <person name="Meng S."/>
            <person name="Li G."/>
            <person name="Viehrig K."/>
            <person name="Ye F."/>
            <person name="Su P."/>
            <person name="Kiefer A.F."/>
            <person name="Nichols A."/>
            <person name="Cepeda A.J."/>
            <person name="Yan W."/>
            <person name="Fan B."/>
            <person name="Jiang Y."/>
            <person name="Adhikari A."/>
            <person name="Zheng C.-J."/>
            <person name="Schuster L."/>
            <person name="Cowan T.M."/>
            <person name="Smanski M.J."/>
            <person name="Chevrette M.G."/>
            <person name="De Carvalho L.P.S."/>
            <person name="Shen B."/>
        </authorList>
    </citation>
    <scope>NUCLEOTIDE SEQUENCE [LARGE SCALE GENOMIC DNA]</scope>
    <source>
        <strain evidence="16 17">NPDC019275</strain>
    </source>
</reference>
<dbReference type="SMART" id="SM00642">
    <property type="entry name" value="Aamy"/>
    <property type="match status" value="1"/>
</dbReference>
<comment type="catalytic activity">
    <reaction evidence="12 14">
        <text>hydrolysis of (1-&gt;4)-alpha-D-glucosidic linkage in 4-alpha-D-[(1-&gt;4)-alpha-D-glucanosyl]n trehalose to yield trehalose and (1-&gt;4)-alpha-D-glucan.</text>
        <dbReference type="EC" id="3.2.1.141"/>
    </reaction>
</comment>
<dbReference type="InterPro" id="IPR006047">
    <property type="entry name" value="GH13_cat_dom"/>
</dbReference>
<dbReference type="PANTHER" id="PTHR43651:SF11">
    <property type="entry name" value="MALTO-OLIGOSYLTREHALOSE TREHALOHYDROLASE"/>
    <property type="match status" value="1"/>
</dbReference>
<dbReference type="PANTHER" id="PTHR43651">
    <property type="entry name" value="1,4-ALPHA-GLUCAN-BRANCHING ENZYME"/>
    <property type="match status" value="1"/>
</dbReference>
<keyword evidence="6" id="KW-0963">Cytoplasm</keyword>
<dbReference type="Gene3D" id="1.10.10.760">
    <property type="entry name" value="E-set domains of sugar-utilizing enzymes"/>
    <property type="match status" value="1"/>
</dbReference>
<dbReference type="EC" id="3.2.1.141" evidence="4 13"/>
<dbReference type="EMBL" id="JBIRYO010000044">
    <property type="protein sequence ID" value="MFI2478598.1"/>
    <property type="molecule type" value="Genomic_DNA"/>
</dbReference>
<comment type="similarity">
    <text evidence="3 14">Belongs to the glycosyl hydrolase 13 family.</text>
</comment>
<dbReference type="RefSeq" id="WP_397096173.1">
    <property type="nucleotide sequence ID" value="NZ_JBIRYO010000044.1"/>
</dbReference>
<dbReference type="InterPro" id="IPR044901">
    <property type="entry name" value="Trehalose_TreZ_E-set_sf"/>
</dbReference>
<gene>
    <name evidence="16" type="primary">treZ</name>
    <name evidence="16" type="ORF">ACH49W_35035</name>
</gene>
<dbReference type="NCBIfam" id="TIGR02402">
    <property type="entry name" value="trehalose_TreZ"/>
    <property type="match status" value="1"/>
</dbReference>
<dbReference type="PIRSF" id="PIRSF006337">
    <property type="entry name" value="Trehalose_TreZ"/>
    <property type="match status" value="1"/>
</dbReference>
<dbReference type="Pfam" id="PF00128">
    <property type="entry name" value="Alpha-amylase"/>
    <property type="match status" value="1"/>
</dbReference>
<accession>A0ABW7XBS2</accession>
<evidence type="ECO:0000256" key="14">
    <source>
        <dbReference type="PIRNR" id="PIRNR006337"/>
    </source>
</evidence>
<proteinExistence type="inferred from homology"/>
<dbReference type="InterPro" id="IPR022567">
    <property type="entry name" value="DUF3459"/>
</dbReference>
<dbReference type="Pfam" id="PF11941">
    <property type="entry name" value="DUF3459"/>
    <property type="match status" value="1"/>
</dbReference>
<name>A0ABW7XBS2_9NOCA</name>
<evidence type="ECO:0000259" key="15">
    <source>
        <dbReference type="SMART" id="SM00642"/>
    </source>
</evidence>
<keyword evidence="9 14" id="KW-0326">Glycosidase</keyword>
<dbReference type="GO" id="GO:0033942">
    <property type="term" value="F:4-alpha-D-(1-&gt;4)-alpha-D-glucanotrehalose trehalohydrolase activity"/>
    <property type="evidence" value="ECO:0007669"/>
    <property type="project" value="UniProtKB-EC"/>
</dbReference>
<dbReference type="Gene3D" id="3.20.20.80">
    <property type="entry name" value="Glycosidases"/>
    <property type="match status" value="1"/>
</dbReference>
<comment type="pathway">
    <text evidence="2 14">Glycan biosynthesis; trehalose biosynthesis.</text>
</comment>
<dbReference type="InterPro" id="IPR017853">
    <property type="entry name" value="GH"/>
</dbReference>
<feature type="domain" description="Glycosyl hydrolase family 13 catalytic" evidence="15">
    <location>
        <begin position="99"/>
        <end position="444"/>
    </location>
</feature>
<keyword evidence="8" id="KW-0119">Carbohydrate metabolism</keyword>
<keyword evidence="17" id="KW-1185">Reference proteome</keyword>
<evidence type="ECO:0000256" key="13">
    <source>
        <dbReference type="NCBIfam" id="TIGR02402"/>
    </source>
</evidence>
<evidence type="ECO:0000256" key="10">
    <source>
        <dbReference type="ARBA" id="ARBA00032057"/>
    </source>
</evidence>